<dbReference type="Proteomes" id="UP000027265">
    <property type="component" value="Unassembled WGS sequence"/>
</dbReference>
<name>A0A067P2L7_9AGAM</name>
<dbReference type="AlphaFoldDB" id="A0A067P2L7"/>
<feature type="non-terminal residue" evidence="1">
    <location>
        <position position="1"/>
    </location>
</feature>
<sequence>IDTITGNKVLKLRKFELDADDWKIVEDLVHILVVSSLLHTLPTLFYSQDTVCTIANVIPSMDKIDEVLHPQSISQQYYPAIQAVMRLGKATMNRYYSKTDSSNVYRIAMVLHPGLKLEYFQQNDWEDEWVEDAEHLTWDEYKAQYKDHTDETVDGDGPDSRMEVCYDVIHLFLPLLIDTRFLMMNMGALQMSLWLGKSHPVIS</sequence>
<dbReference type="HOGENOM" id="CLU_099691_0_0_1"/>
<dbReference type="EMBL" id="KL197797">
    <property type="protein sequence ID" value="KDQ49173.1"/>
    <property type="molecule type" value="Genomic_DNA"/>
</dbReference>
<accession>A0A067P2L7</accession>
<protein>
    <submittedName>
        <fullName evidence="1">Uncharacterized protein</fullName>
    </submittedName>
</protein>
<evidence type="ECO:0000313" key="1">
    <source>
        <dbReference type="EMBL" id="KDQ49173.1"/>
    </source>
</evidence>
<proteinExistence type="predicted"/>
<dbReference type="SUPFAM" id="SSF53098">
    <property type="entry name" value="Ribonuclease H-like"/>
    <property type="match status" value="1"/>
</dbReference>
<organism evidence="1 2">
    <name type="scientific">Jaapia argillacea MUCL 33604</name>
    <dbReference type="NCBI Taxonomy" id="933084"/>
    <lineage>
        <taxon>Eukaryota</taxon>
        <taxon>Fungi</taxon>
        <taxon>Dikarya</taxon>
        <taxon>Basidiomycota</taxon>
        <taxon>Agaricomycotina</taxon>
        <taxon>Agaricomycetes</taxon>
        <taxon>Agaricomycetidae</taxon>
        <taxon>Jaapiales</taxon>
        <taxon>Jaapiaceae</taxon>
        <taxon>Jaapia</taxon>
    </lineage>
</organism>
<evidence type="ECO:0000313" key="2">
    <source>
        <dbReference type="Proteomes" id="UP000027265"/>
    </source>
</evidence>
<dbReference type="InParanoid" id="A0A067P2L7"/>
<keyword evidence="2" id="KW-1185">Reference proteome</keyword>
<dbReference type="OrthoDB" id="3359487at2759"/>
<reference evidence="2" key="1">
    <citation type="journal article" date="2014" name="Proc. Natl. Acad. Sci. U.S.A.">
        <title>Extensive sampling of basidiomycete genomes demonstrates inadequacy of the white-rot/brown-rot paradigm for wood decay fungi.</title>
        <authorList>
            <person name="Riley R."/>
            <person name="Salamov A.A."/>
            <person name="Brown D.W."/>
            <person name="Nagy L.G."/>
            <person name="Floudas D."/>
            <person name="Held B.W."/>
            <person name="Levasseur A."/>
            <person name="Lombard V."/>
            <person name="Morin E."/>
            <person name="Otillar R."/>
            <person name="Lindquist E.A."/>
            <person name="Sun H."/>
            <person name="LaButti K.M."/>
            <person name="Schmutz J."/>
            <person name="Jabbour D."/>
            <person name="Luo H."/>
            <person name="Baker S.E."/>
            <person name="Pisabarro A.G."/>
            <person name="Walton J.D."/>
            <person name="Blanchette R.A."/>
            <person name="Henrissat B."/>
            <person name="Martin F."/>
            <person name="Cullen D."/>
            <person name="Hibbett D.S."/>
            <person name="Grigoriev I.V."/>
        </authorList>
    </citation>
    <scope>NUCLEOTIDE SEQUENCE [LARGE SCALE GENOMIC DNA]</scope>
    <source>
        <strain evidence="2">MUCL 33604</strain>
    </source>
</reference>
<dbReference type="InterPro" id="IPR012337">
    <property type="entry name" value="RNaseH-like_sf"/>
</dbReference>
<gene>
    <name evidence="1" type="ORF">JAAARDRAFT_143779</name>
</gene>